<keyword evidence="2 4" id="KW-0378">Hydrolase</keyword>
<dbReference type="RefSeq" id="WP_106709398.1">
    <property type="nucleotide sequence ID" value="NZ_PGGO01000001.1"/>
</dbReference>
<accession>A0A2P7BVP4</accession>
<gene>
    <name evidence="4" type="ORF">CU102_00240</name>
</gene>
<dbReference type="PROSITE" id="PS00893">
    <property type="entry name" value="NUDIX_BOX"/>
    <property type="match status" value="1"/>
</dbReference>
<dbReference type="OrthoDB" id="9761969at2"/>
<proteinExistence type="predicted"/>
<reference evidence="5" key="1">
    <citation type="submission" date="2017-11" db="EMBL/GenBank/DDBJ databases">
        <authorList>
            <person name="Kuznetsova I."/>
            <person name="Sazanova A."/>
            <person name="Chirak E."/>
            <person name="Safronova V."/>
            <person name="Willems A."/>
        </authorList>
    </citation>
    <scope>NUCLEOTIDE SEQUENCE [LARGE SCALE GENOMIC DNA]</scope>
    <source>
        <strain evidence="5">STM 196</strain>
    </source>
</reference>
<dbReference type="PANTHER" id="PTHR21340">
    <property type="entry name" value="DIADENOSINE 5,5-P1,P4-TETRAPHOSPHATE PYROPHOSPHOHYDROLASE MUTT"/>
    <property type="match status" value="1"/>
</dbReference>
<dbReference type="InterPro" id="IPR015797">
    <property type="entry name" value="NUDIX_hydrolase-like_dom_sf"/>
</dbReference>
<feature type="domain" description="Nudix hydrolase" evidence="3">
    <location>
        <begin position="7"/>
        <end position="139"/>
    </location>
</feature>
<dbReference type="InterPro" id="IPR000086">
    <property type="entry name" value="NUDIX_hydrolase_dom"/>
</dbReference>
<evidence type="ECO:0000313" key="5">
    <source>
        <dbReference type="Proteomes" id="UP000241444"/>
    </source>
</evidence>
<evidence type="ECO:0000256" key="1">
    <source>
        <dbReference type="ARBA" id="ARBA00001946"/>
    </source>
</evidence>
<dbReference type="AlphaFoldDB" id="A0A2P7BVP4"/>
<comment type="caution">
    <text evidence="4">The sequence shown here is derived from an EMBL/GenBank/DDBJ whole genome shotgun (WGS) entry which is preliminary data.</text>
</comment>
<dbReference type="PANTHER" id="PTHR21340:SF0">
    <property type="entry name" value="BIS(5'-NUCLEOSYL)-TETRAPHOSPHATASE [ASYMMETRICAL]"/>
    <property type="match status" value="1"/>
</dbReference>
<dbReference type="Pfam" id="PF00293">
    <property type="entry name" value="NUDIX"/>
    <property type="match status" value="1"/>
</dbReference>
<dbReference type="GO" id="GO:0006167">
    <property type="term" value="P:AMP biosynthetic process"/>
    <property type="evidence" value="ECO:0007669"/>
    <property type="project" value="TreeGrafter"/>
</dbReference>
<dbReference type="PROSITE" id="PS51462">
    <property type="entry name" value="NUDIX"/>
    <property type="match status" value="1"/>
</dbReference>
<dbReference type="CDD" id="cd04664">
    <property type="entry name" value="NUDIX_DHNTPase_like"/>
    <property type="match status" value="1"/>
</dbReference>
<comment type="cofactor">
    <cofactor evidence="1">
        <name>Mg(2+)</name>
        <dbReference type="ChEBI" id="CHEBI:18420"/>
    </cofactor>
</comment>
<dbReference type="SUPFAM" id="SSF55811">
    <property type="entry name" value="Nudix"/>
    <property type="match status" value="1"/>
</dbReference>
<sequence length="157" mass="18085">MKREIPIKSFAISLFILRARADTFEVILMRRRGSTLADEWCQVAGGIEHGETAWQAALREAYEETGLTLNTLYSADICEQFYEADRDAITLTPVFVAYAAPDCRVRLNDEHSEFRWMTFEEAANLLPFSGQRSTLEHIKREFADRRPNPLLEIRAAR</sequence>
<evidence type="ECO:0000256" key="2">
    <source>
        <dbReference type="ARBA" id="ARBA00022801"/>
    </source>
</evidence>
<keyword evidence="5" id="KW-1185">Reference proteome</keyword>
<dbReference type="Gene3D" id="3.90.79.10">
    <property type="entry name" value="Nucleoside Triphosphate Pyrophosphohydrolase"/>
    <property type="match status" value="1"/>
</dbReference>
<evidence type="ECO:0000259" key="3">
    <source>
        <dbReference type="PROSITE" id="PS51462"/>
    </source>
</evidence>
<dbReference type="Proteomes" id="UP000241444">
    <property type="component" value="Unassembled WGS sequence"/>
</dbReference>
<dbReference type="EMBL" id="PGGO01000001">
    <property type="protein sequence ID" value="PSH70531.1"/>
    <property type="molecule type" value="Genomic_DNA"/>
</dbReference>
<evidence type="ECO:0000313" key="4">
    <source>
        <dbReference type="EMBL" id="PSH70531.1"/>
    </source>
</evidence>
<dbReference type="GO" id="GO:0004081">
    <property type="term" value="F:bis(5'-nucleosyl)-tetraphosphatase (asymmetrical) activity"/>
    <property type="evidence" value="ECO:0007669"/>
    <property type="project" value="TreeGrafter"/>
</dbReference>
<organism evidence="4 5">
    <name type="scientific">Phyllobacterium brassicacearum</name>
    <dbReference type="NCBI Taxonomy" id="314235"/>
    <lineage>
        <taxon>Bacteria</taxon>
        <taxon>Pseudomonadati</taxon>
        <taxon>Pseudomonadota</taxon>
        <taxon>Alphaproteobacteria</taxon>
        <taxon>Hyphomicrobiales</taxon>
        <taxon>Phyllobacteriaceae</taxon>
        <taxon>Phyllobacterium</taxon>
    </lineage>
</organism>
<name>A0A2P7BVP4_9HYPH</name>
<dbReference type="InterPro" id="IPR020084">
    <property type="entry name" value="NUDIX_hydrolase_CS"/>
</dbReference>
<dbReference type="GO" id="GO:0006754">
    <property type="term" value="P:ATP biosynthetic process"/>
    <property type="evidence" value="ECO:0007669"/>
    <property type="project" value="TreeGrafter"/>
</dbReference>
<protein>
    <submittedName>
        <fullName evidence="4">NUDIX hydrolase</fullName>
    </submittedName>
</protein>
<dbReference type="InterPro" id="IPR051325">
    <property type="entry name" value="Nudix_hydrolase_domain"/>
</dbReference>